<dbReference type="Proteomes" id="UP001140091">
    <property type="component" value="Unassembled WGS sequence"/>
</dbReference>
<keyword evidence="2" id="KW-1185">Reference proteome</keyword>
<organism evidence="1 2">
    <name type="scientific">Candolleomyces eurysporus</name>
    <dbReference type="NCBI Taxonomy" id="2828524"/>
    <lineage>
        <taxon>Eukaryota</taxon>
        <taxon>Fungi</taxon>
        <taxon>Dikarya</taxon>
        <taxon>Basidiomycota</taxon>
        <taxon>Agaricomycotina</taxon>
        <taxon>Agaricomycetes</taxon>
        <taxon>Agaricomycetidae</taxon>
        <taxon>Agaricales</taxon>
        <taxon>Agaricineae</taxon>
        <taxon>Psathyrellaceae</taxon>
        <taxon>Candolleomyces</taxon>
    </lineage>
</organism>
<gene>
    <name evidence="1" type="ORF">H1R20_g3569</name>
</gene>
<comment type="caution">
    <text evidence="1">The sequence shown here is derived from an EMBL/GenBank/DDBJ whole genome shotgun (WGS) entry which is preliminary data.</text>
</comment>
<name>A0A9W8JMF5_9AGAR</name>
<reference evidence="1" key="1">
    <citation type="submission" date="2022-06" db="EMBL/GenBank/DDBJ databases">
        <title>Genome Sequence of Candolleomyces eurysporus.</title>
        <authorList>
            <person name="Buettner E."/>
        </authorList>
    </citation>
    <scope>NUCLEOTIDE SEQUENCE</scope>
    <source>
        <strain evidence="1">VTCC 930004</strain>
    </source>
</reference>
<feature type="non-terminal residue" evidence="1">
    <location>
        <position position="371"/>
    </location>
</feature>
<protein>
    <recommendedName>
        <fullName evidence="3">Aminoglycoside phosphotransferase domain-containing protein</fullName>
    </recommendedName>
</protein>
<evidence type="ECO:0000313" key="1">
    <source>
        <dbReference type="EMBL" id="KAJ2933543.1"/>
    </source>
</evidence>
<evidence type="ECO:0000313" key="2">
    <source>
        <dbReference type="Proteomes" id="UP001140091"/>
    </source>
</evidence>
<evidence type="ECO:0008006" key="3">
    <source>
        <dbReference type="Google" id="ProtNLM"/>
    </source>
</evidence>
<accession>A0A9W8JMF5</accession>
<proteinExistence type="predicted"/>
<dbReference type="EMBL" id="JANBPK010000740">
    <property type="protein sequence ID" value="KAJ2933543.1"/>
    <property type="molecule type" value="Genomic_DNA"/>
</dbReference>
<dbReference type="OrthoDB" id="5210591at2759"/>
<dbReference type="AlphaFoldDB" id="A0A9W8JMF5"/>
<sequence>MSSAQDISLSIERVEKLIQKHVLSSDLAVVKLAEAKNHGFRCQTAGFKIYVIDLHGGGKDKDSTKTTASCFLTISKPDSTESSGANSPNTLAVIHTLLALIRDKTSIPISDSILDTSHDIIPFDFLLSPPTPFSSSDIITLREAKAQGLLDAKHQALIDLQIGQLLAQLHTNVQNDWYGRPALKGEEPSEPSYSWQETFTLLFDTLLSRVKEKGYDLPQYSDIQTHMSRAIAFSVFDDVEVPSLVWFTGSDADIYLSLPTSPSTKTPGIVAILPSMPYTLWGDPLLETFFLQLESCKAILEGYTGSGGGALVSFPRQKTKRVWYTLFLALTVLDGYLSSSDNAQEIPEDKKKWAEETIAECTEVLKTAPCY</sequence>